<dbReference type="Gene3D" id="3.40.50.300">
    <property type="entry name" value="P-loop containing nucleotide triphosphate hydrolases"/>
    <property type="match status" value="1"/>
</dbReference>
<keyword evidence="1" id="KW-0813">Transport</keyword>
<accession>X1PC41</accession>
<organism evidence="3">
    <name type="scientific">marine sediment metagenome</name>
    <dbReference type="NCBI Taxonomy" id="412755"/>
    <lineage>
        <taxon>unclassified sequences</taxon>
        <taxon>metagenomes</taxon>
        <taxon>ecological metagenomes</taxon>
    </lineage>
</organism>
<dbReference type="InterPro" id="IPR050166">
    <property type="entry name" value="ABC_transporter_ATP-bind"/>
</dbReference>
<name>X1PC41_9ZZZZ</name>
<feature type="non-terminal residue" evidence="3">
    <location>
        <position position="158"/>
    </location>
</feature>
<dbReference type="AlphaFoldDB" id="X1PC41"/>
<comment type="caution">
    <text evidence="3">The sequence shown here is derived from an EMBL/GenBank/DDBJ whole genome shotgun (WGS) entry which is preliminary data.</text>
</comment>
<evidence type="ECO:0000313" key="3">
    <source>
        <dbReference type="EMBL" id="GAI53902.1"/>
    </source>
</evidence>
<protein>
    <recommendedName>
        <fullName evidence="2">ABC transporter domain-containing protein</fullName>
    </recommendedName>
</protein>
<dbReference type="InterPro" id="IPR003439">
    <property type="entry name" value="ABC_transporter-like_ATP-bd"/>
</dbReference>
<gene>
    <name evidence="3" type="ORF">S06H3_58323</name>
</gene>
<dbReference type="PANTHER" id="PTHR42788:SF13">
    <property type="entry name" value="ALIPHATIC SULFONATES IMPORT ATP-BINDING PROTEIN SSUB"/>
    <property type="match status" value="1"/>
</dbReference>
<dbReference type="GO" id="GO:0016887">
    <property type="term" value="F:ATP hydrolysis activity"/>
    <property type="evidence" value="ECO:0007669"/>
    <property type="project" value="InterPro"/>
</dbReference>
<reference evidence="3" key="1">
    <citation type="journal article" date="2014" name="Front. Microbiol.">
        <title>High frequency of phylogenetically diverse reductive dehalogenase-homologous genes in deep subseafloor sedimentary metagenomes.</title>
        <authorList>
            <person name="Kawai M."/>
            <person name="Futagami T."/>
            <person name="Toyoda A."/>
            <person name="Takaki Y."/>
            <person name="Nishi S."/>
            <person name="Hori S."/>
            <person name="Arai W."/>
            <person name="Tsubouchi T."/>
            <person name="Morono Y."/>
            <person name="Uchiyama I."/>
            <person name="Ito T."/>
            <person name="Fujiyama A."/>
            <person name="Inagaki F."/>
            <person name="Takami H."/>
        </authorList>
    </citation>
    <scope>NUCLEOTIDE SEQUENCE</scope>
    <source>
        <strain evidence="3">Expedition CK06-06</strain>
    </source>
</reference>
<dbReference type="Pfam" id="PF00005">
    <property type="entry name" value="ABC_tran"/>
    <property type="match status" value="1"/>
</dbReference>
<dbReference type="PANTHER" id="PTHR42788">
    <property type="entry name" value="TAURINE IMPORT ATP-BINDING PROTEIN-RELATED"/>
    <property type="match status" value="1"/>
</dbReference>
<sequence length="158" mass="17624">MQQENNEIKTNVEQNEFNNIHIKIDSVSKVFNQHAGNAVTALKDISLEIKEGEFIVILGPSGCGKSTLLRIISGLIKPTNGSVYIKGKKVEGPISDIGFIFQNPTLFKWRKVIENVLFPIDLMGKNVSEYKEKAQQLLDLTNLNGFENNYPKELSGGM</sequence>
<proteinExistence type="predicted"/>
<evidence type="ECO:0000256" key="1">
    <source>
        <dbReference type="ARBA" id="ARBA00022448"/>
    </source>
</evidence>
<dbReference type="GO" id="GO:0005524">
    <property type="term" value="F:ATP binding"/>
    <property type="evidence" value="ECO:0007669"/>
    <property type="project" value="InterPro"/>
</dbReference>
<feature type="domain" description="ABC transporter" evidence="2">
    <location>
        <begin position="42"/>
        <end position="158"/>
    </location>
</feature>
<dbReference type="SUPFAM" id="SSF52540">
    <property type="entry name" value="P-loop containing nucleoside triphosphate hydrolases"/>
    <property type="match status" value="1"/>
</dbReference>
<dbReference type="EMBL" id="BARV01037742">
    <property type="protein sequence ID" value="GAI53902.1"/>
    <property type="molecule type" value="Genomic_DNA"/>
</dbReference>
<evidence type="ECO:0000259" key="2">
    <source>
        <dbReference type="Pfam" id="PF00005"/>
    </source>
</evidence>
<dbReference type="InterPro" id="IPR027417">
    <property type="entry name" value="P-loop_NTPase"/>
</dbReference>